<accession>A0ABT8JL75</accession>
<comment type="caution">
    <text evidence="1">The sequence shown here is derived from an EMBL/GenBank/DDBJ whole genome shotgun (WGS) entry which is preliminary data.</text>
</comment>
<dbReference type="RefSeq" id="WP_301241391.1">
    <property type="nucleotide sequence ID" value="NZ_JAROCC010000001.1"/>
</dbReference>
<reference evidence="1" key="1">
    <citation type="submission" date="2023-03" db="EMBL/GenBank/DDBJ databases">
        <title>MT1 and MT2 Draft Genomes of Novel Species.</title>
        <authorList>
            <person name="Venkateswaran K."/>
        </authorList>
    </citation>
    <scope>NUCLEOTIDE SEQUENCE</scope>
    <source>
        <strain evidence="1">F6_3S_P_2</strain>
    </source>
</reference>
<organism evidence="1 2">
    <name type="scientific">Sporosarcina highlanderae</name>
    <dbReference type="NCBI Taxonomy" id="3035916"/>
    <lineage>
        <taxon>Bacteria</taxon>
        <taxon>Bacillati</taxon>
        <taxon>Bacillota</taxon>
        <taxon>Bacilli</taxon>
        <taxon>Bacillales</taxon>
        <taxon>Caryophanaceae</taxon>
        <taxon>Sporosarcina</taxon>
    </lineage>
</organism>
<proteinExistence type="predicted"/>
<sequence length="84" mass="9894">MPNLKVIMNKYEQMYLLILYHFLSSGEIENMKISTVEIRDKYEVYFKDRYDDGYKTSVLERIGSLLDYLKGEGGLIQEVGQRGF</sequence>
<name>A0ABT8JL75_9BACL</name>
<dbReference type="EMBL" id="JAROCC010000001">
    <property type="protein sequence ID" value="MDN4605900.1"/>
    <property type="molecule type" value="Genomic_DNA"/>
</dbReference>
<gene>
    <name evidence="1" type="ORF">P5G49_00220</name>
</gene>
<protein>
    <recommendedName>
        <fullName evidence="3">Core-binding (CB) domain-containing protein</fullName>
    </recommendedName>
</protein>
<evidence type="ECO:0008006" key="3">
    <source>
        <dbReference type="Google" id="ProtNLM"/>
    </source>
</evidence>
<evidence type="ECO:0000313" key="2">
    <source>
        <dbReference type="Proteomes" id="UP001175097"/>
    </source>
</evidence>
<keyword evidence="2" id="KW-1185">Reference proteome</keyword>
<dbReference type="Proteomes" id="UP001175097">
    <property type="component" value="Unassembled WGS sequence"/>
</dbReference>
<evidence type="ECO:0000313" key="1">
    <source>
        <dbReference type="EMBL" id="MDN4605900.1"/>
    </source>
</evidence>